<dbReference type="Proteomes" id="UP000032352">
    <property type="component" value="Chromosome"/>
</dbReference>
<accession>A0AAE9YZ58</accession>
<sequence length="125" mass="14435">MIKNFIKNEELGEVLWDFNGKKIEKKFRKRIQAELIADKNFVVVIANHKEVGNRNLFIYDEAGNIKSNPEMPKLTLPVEGVYSIWFVPGKEEQKVVLLTDENSPFDTACTFNLNTGVFSKFHRTN</sequence>
<proteinExistence type="predicted"/>
<dbReference type="KEGG" id="tvd:SG34_020120"/>
<evidence type="ECO:0000313" key="2">
    <source>
        <dbReference type="Proteomes" id="UP000032352"/>
    </source>
</evidence>
<organism evidence="1 2">
    <name type="scientific">Thalassomonas viridans</name>
    <dbReference type="NCBI Taxonomy" id="137584"/>
    <lineage>
        <taxon>Bacteria</taxon>
        <taxon>Pseudomonadati</taxon>
        <taxon>Pseudomonadota</taxon>
        <taxon>Gammaproteobacteria</taxon>
        <taxon>Alteromonadales</taxon>
        <taxon>Colwelliaceae</taxon>
        <taxon>Thalassomonas</taxon>
    </lineage>
</organism>
<dbReference type="RefSeq" id="WP_152647034.1">
    <property type="nucleotide sequence ID" value="NZ_CP059733.1"/>
</dbReference>
<dbReference type="EMBL" id="CP059733">
    <property type="protein sequence ID" value="WDE03670.1"/>
    <property type="molecule type" value="Genomic_DNA"/>
</dbReference>
<evidence type="ECO:0000313" key="1">
    <source>
        <dbReference type="EMBL" id="WDE03670.1"/>
    </source>
</evidence>
<reference evidence="1 2" key="1">
    <citation type="journal article" date="2015" name="Genome Announc.">
        <title>Draft Genome Sequences of Marine Isolates of Thalassomonas viridans and Thalassomonas actiniarum.</title>
        <authorList>
            <person name="Olonade I."/>
            <person name="van Zyl L.J."/>
            <person name="Trindade M."/>
        </authorList>
    </citation>
    <scope>NUCLEOTIDE SEQUENCE [LARGE SCALE GENOMIC DNA]</scope>
    <source>
        <strain evidence="1 2">XOM25</strain>
    </source>
</reference>
<protein>
    <submittedName>
        <fullName evidence="1">Uncharacterized protein</fullName>
    </submittedName>
</protein>
<gene>
    <name evidence="1" type="ORF">SG34_020120</name>
</gene>
<reference evidence="1 2" key="2">
    <citation type="journal article" date="2022" name="Mar. Drugs">
        <title>Bioassay-Guided Fractionation Leads to the Detection of Cholic Acid Generated by the Rare Thalassomonas sp.</title>
        <authorList>
            <person name="Pheiffer F."/>
            <person name="Schneider Y.K."/>
            <person name="Hansen E.H."/>
            <person name="Andersen J.H."/>
            <person name="Isaksson J."/>
            <person name="Busche T."/>
            <person name="R C."/>
            <person name="Kalinowski J."/>
            <person name="Zyl L.V."/>
            <person name="Trindade M."/>
        </authorList>
    </citation>
    <scope>NUCLEOTIDE SEQUENCE [LARGE SCALE GENOMIC DNA]</scope>
    <source>
        <strain evidence="1 2">XOM25</strain>
    </source>
</reference>
<keyword evidence="2" id="KW-1185">Reference proteome</keyword>
<dbReference type="AlphaFoldDB" id="A0AAE9YZ58"/>
<name>A0AAE9YZ58_9GAMM</name>